<feature type="domain" description="TonB-dependent receptor-like beta-barrel" evidence="12">
    <location>
        <begin position="486"/>
        <end position="987"/>
    </location>
</feature>
<evidence type="ECO:0000256" key="2">
    <source>
        <dbReference type="ARBA" id="ARBA00022448"/>
    </source>
</evidence>
<evidence type="ECO:0000256" key="6">
    <source>
        <dbReference type="ARBA" id="ARBA00023136"/>
    </source>
</evidence>
<gene>
    <name evidence="14" type="ORF">ACFPN2_21650</name>
</gene>
<dbReference type="InterPro" id="IPR039426">
    <property type="entry name" value="TonB-dep_rcpt-like"/>
</dbReference>
<dbReference type="Pfam" id="PF07715">
    <property type="entry name" value="Plug"/>
    <property type="match status" value="1"/>
</dbReference>
<dbReference type="Proteomes" id="UP001595904">
    <property type="component" value="Unassembled WGS sequence"/>
</dbReference>
<evidence type="ECO:0000259" key="13">
    <source>
        <dbReference type="Pfam" id="PF07715"/>
    </source>
</evidence>
<sequence>MNDRSAARSGERPVSAAVRRALGPASALLALTSFVAFNAMAQETAEQVAQAGPSPAPQTDTGATSAPAGSDTLEAITVTGSRIARADGYEAPTPVSVLGAEDLNKMATTTIADSVNRLPAFTNSQTPRNRSSNISSGTAGTNLLNLRGLGANRTLVLQDGKRMVGSSIATGTLSGAVDVNMIPSGLVQRVDVVTGGASAVYGSDALAGVVNFVLDKDFTGVKTNVDYGMTSAGDGENYKFTVTAGTKLADDRLHLLFSGEYANDEGIIGNDRSWADDSFQLMTNPNASQAGQPSLLTVHNAGVANGTYGGLTLSCQRITPYVDLVTGQPGNRLATMPGACGLRGTQFVTGGEAIPFQFGNLVNGPTMSGGDWEASRVDRATTIALPLERKTLFGRASYDLTDNVTAFVDLQYGKTWSHNEQVVPILNNGGSVFVYQDNAFLSQDIRNVMAANNIDAIEIGTFNGDMHYLQGINEREMKRGVLGFEGNFDLGGKEWNWDASYVHGEQNIVSWTPTNRVNSRYLAAINSRVDTATGNIVCGARDRFLNIVVDPACRAYNPMGLGVNSPQAIDYVTETGHSDITLKQQVIAASMSGEPFENWAGPVSTAFGVEHRKESADGSVSALDQASAFFAGNYKATVGEYTVNEGFFETVVPLLKDVPGADVLDFNGAVRYTDYSESGAVTTWKAGLVWSPLEDMRFRVTKSRDIRAPGLGELFNKGAGGTGNNTDLAPGMVDAQGRQLQYFMQSQTIGNRNLKPEEADTTGIGVVLTPRFLPGFTMSVDYYKIEVDGTIYARSTREIIEGCYNNADAQLCSQIHRNDAGFIDVVTSYPENIVGETASGIDVDATYRLPVGPGDLTLRAMGTFVDKLETTTATGLKIDGKGVNSDDAGIGLGANLSGPKYRFLLSAGYDWNPVSVTLTMRGISSGVYNNAFYECQIGSCPTSAELTAMGYTNSINDNHIASAHYFDLGVNYKLEDLGEVYFVVENLTNEDPAKVAGGRGAGFYQGQSNVTLYDRFGTMFHGGVRFKF</sequence>
<keyword evidence="11" id="KW-0732">Signal</keyword>
<dbReference type="PROSITE" id="PS52016">
    <property type="entry name" value="TONB_DEPENDENT_REC_3"/>
    <property type="match status" value="1"/>
</dbReference>
<dbReference type="Pfam" id="PF00593">
    <property type="entry name" value="TonB_dep_Rec_b-barrel"/>
    <property type="match status" value="1"/>
</dbReference>
<dbReference type="SUPFAM" id="SSF56935">
    <property type="entry name" value="Porins"/>
    <property type="match status" value="1"/>
</dbReference>
<evidence type="ECO:0000313" key="14">
    <source>
        <dbReference type="EMBL" id="MFC4311705.1"/>
    </source>
</evidence>
<keyword evidence="7 8" id="KW-0998">Cell outer membrane</keyword>
<comment type="subcellular location">
    <subcellularLocation>
        <location evidence="1 8">Cell outer membrane</location>
        <topology evidence="1 8">Multi-pass membrane protein</topology>
    </subcellularLocation>
</comment>
<comment type="similarity">
    <text evidence="8 9">Belongs to the TonB-dependent receptor family.</text>
</comment>
<dbReference type="EMBL" id="JBHSDU010000010">
    <property type="protein sequence ID" value="MFC4311705.1"/>
    <property type="molecule type" value="Genomic_DNA"/>
</dbReference>
<dbReference type="Gene3D" id="2.170.130.10">
    <property type="entry name" value="TonB-dependent receptor, plug domain"/>
    <property type="match status" value="1"/>
</dbReference>
<feature type="signal peptide" evidence="11">
    <location>
        <begin position="1"/>
        <end position="41"/>
    </location>
</feature>
<dbReference type="PANTHER" id="PTHR47234:SF3">
    <property type="entry name" value="SECRETIN_TONB SHORT N-TERMINAL DOMAIN-CONTAINING PROTEIN"/>
    <property type="match status" value="1"/>
</dbReference>
<evidence type="ECO:0000256" key="3">
    <source>
        <dbReference type="ARBA" id="ARBA00022452"/>
    </source>
</evidence>
<evidence type="ECO:0000256" key="5">
    <source>
        <dbReference type="ARBA" id="ARBA00023077"/>
    </source>
</evidence>
<keyword evidence="5 9" id="KW-0798">TonB box</keyword>
<name>A0ABV8SWZ7_9GAMM</name>
<evidence type="ECO:0000256" key="11">
    <source>
        <dbReference type="SAM" id="SignalP"/>
    </source>
</evidence>
<evidence type="ECO:0000256" key="4">
    <source>
        <dbReference type="ARBA" id="ARBA00022692"/>
    </source>
</evidence>
<keyword evidence="3 8" id="KW-1134">Transmembrane beta strand</keyword>
<evidence type="ECO:0000256" key="1">
    <source>
        <dbReference type="ARBA" id="ARBA00004571"/>
    </source>
</evidence>
<dbReference type="PANTHER" id="PTHR47234">
    <property type="match status" value="1"/>
</dbReference>
<evidence type="ECO:0000256" key="9">
    <source>
        <dbReference type="RuleBase" id="RU003357"/>
    </source>
</evidence>
<dbReference type="InterPro" id="IPR012910">
    <property type="entry name" value="Plug_dom"/>
</dbReference>
<evidence type="ECO:0000256" key="7">
    <source>
        <dbReference type="ARBA" id="ARBA00023237"/>
    </source>
</evidence>
<keyword evidence="6 8" id="KW-0472">Membrane</keyword>
<dbReference type="InterPro" id="IPR000531">
    <property type="entry name" value="Beta-barrel_TonB"/>
</dbReference>
<dbReference type="Gene3D" id="2.40.170.20">
    <property type="entry name" value="TonB-dependent receptor, beta-barrel domain"/>
    <property type="match status" value="1"/>
</dbReference>
<dbReference type="InterPro" id="IPR037066">
    <property type="entry name" value="Plug_dom_sf"/>
</dbReference>
<proteinExistence type="inferred from homology"/>
<feature type="region of interest" description="Disordered" evidence="10">
    <location>
        <begin position="46"/>
        <end position="72"/>
    </location>
</feature>
<evidence type="ECO:0000313" key="15">
    <source>
        <dbReference type="Proteomes" id="UP001595904"/>
    </source>
</evidence>
<evidence type="ECO:0000256" key="10">
    <source>
        <dbReference type="SAM" id="MobiDB-lite"/>
    </source>
</evidence>
<reference evidence="15" key="1">
    <citation type="journal article" date="2019" name="Int. J. Syst. Evol. Microbiol.">
        <title>The Global Catalogue of Microorganisms (GCM) 10K type strain sequencing project: providing services to taxonomists for standard genome sequencing and annotation.</title>
        <authorList>
            <consortium name="The Broad Institute Genomics Platform"/>
            <consortium name="The Broad Institute Genome Sequencing Center for Infectious Disease"/>
            <person name="Wu L."/>
            <person name="Ma J."/>
        </authorList>
    </citation>
    <scope>NUCLEOTIDE SEQUENCE [LARGE SCALE GENOMIC DNA]</scope>
    <source>
        <strain evidence="15">CGMCC 1.10759</strain>
    </source>
</reference>
<evidence type="ECO:0000259" key="12">
    <source>
        <dbReference type="Pfam" id="PF00593"/>
    </source>
</evidence>
<accession>A0ABV8SWZ7</accession>
<keyword evidence="4 8" id="KW-0812">Transmembrane</keyword>
<keyword evidence="2 8" id="KW-0813">Transport</keyword>
<protein>
    <submittedName>
        <fullName evidence="14">TonB-dependent receptor plug domain-containing protein</fullName>
    </submittedName>
</protein>
<feature type="chain" id="PRO_5047185303" evidence="11">
    <location>
        <begin position="42"/>
        <end position="1028"/>
    </location>
</feature>
<comment type="caution">
    <text evidence="14">The sequence shown here is derived from an EMBL/GenBank/DDBJ whole genome shotgun (WGS) entry which is preliminary data.</text>
</comment>
<feature type="domain" description="TonB-dependent receptor plug" evidence="13">
    <location>
        <begin position="90"/>
        <end position="209"/>
    </location>
</feature>
<dbReference type="InterPro" id="IPR036942">
    <property type="entry name" value="Beta-barrel_TonB_sf"/>
</dbReference>
<dbReference type="RefSeq" id="WP_380600480.1">
    <property type="nucleotide sequence ID" value="NZ_JBHSDU010000010.1"/>
</dbReference>
<keyword evidence="14" id="KW-0675">Receptor</keyword>
<keyword evidence="15" id="KW-1185">Reference proteome</keyword>
<evidence type="ECO:0000256" key="8">
    <source>
        <dbReference type="PROSITE-ProRule" id="PRU01360"/>
    </source>
</evidence>
<organism evidence="14 15">
    <name type="scientific">Steroidobacter flavus</name>
    <dbReference type="NCBI Taxonomy" id="1842136"/>
    <lineage>
        <taxon>Bacteria</taxon>
        <taxon>Pseudomonadati</taxon>
        <taxon>Pseudomonadota</taxon>
        <taxon>Gammaproteobacteria</taxon>
        <taxon>Steroidobacterales</taxon>
        <taxon>Steroidobacteraceae</taxon>
        <taxon>Steroidobacter</taxon>
    </lineage>
</organism>